<evidence type="ECO:0000256" key="1">
    <source>
        <dbReference type="SAM" id="MobiDB-lite"/>
    </source>
</evidence>
<keyword evidence="2" id="KW-0812">Transmembrane</keyword>
<evidence type="ECO:0000313" key="4">
    <source>
        <dbReference type="Proteomes" id="UP001445076"/>
    </source>
</evidence>
<keyword evidence="2" id="KW-1133">Transmembrane helix</keyword>
<feature type="compositionally biased region" description="Polar residues" evidence="1">
    <location>
        <begin position="180"/>
        <end position="203"/>
    </location>
</feature>
<sequence length="272" mass="30334">MKKSVNISASEAGSLVQYSLDLLDCDTVFSFTVTTQNTQGKKSKVSNEVHELVSCTSSTPSLSAGAIAGIVIGSLFGVLILIIIVFLCLNRDHLDDLRLWQVLTCKYIRRKKDDNSVYNSAPPNSTRNDIIRSNMLSISGPVRSISDLYSKPNLNSKRISRQKKQDEDDGGFGERRRQYENSQMNALNDSSSQRSSPYPYNSQKTLSINEVGLPPDQDYKKQNINQKAHLNYHNASLNGDNDGSYDNSAYDGYNGMNDYANKPKNIRNNTQV</sequence>
<dbReference type="CDD" id="cd12087">
    <property type="entry name" value="TM_EGFR-like"/>
    <property type="match status" value="1"/>
</dbReference>
<accession>A0AAW0WK98</accession>
<comment type="caution">
    <text evidence="3">The sequence shown here is derived from an EMBL/GenBank/DDBJ whole genome shotgun (WGS) entry which is preliminary data.</text>
</comment>
<name>A0AAW0WK98_CHEQU</name>
<dbReference type="EMBL" id="JARKIK010000056">
    <property type="protein sequence ID" value="KAK8732521.1"/>
    <property type="molecule type" value="Genomic_DNA"/>
</dbReference>
<dbReference type="Proteomes" id="UP001445076">
    <property type="component" value="Unassembled WGS sequence"/>
</dbReference>
<feature type="region of interest" description="Disordered" evidence="1">
    <location>
        <begin position="153"/>
        <end position="203"/>
    </location>
</feature>
<evidence type="ECO:0000256" key="2">
    <source>
        <dbReference type="SAM" id="Phobius"/>
    </source>
</evidence>
<dbReference type="AlphaFoldDB" id="A0AAW0WK98"/>
<organism evidence="3 4">
    <name type="scientific">Cherax quadricarinatus</name>
    <name type="common">Australian red claw crayfish</name>
    <dbReference type="NCBI Taxonomy" id="27406"/>
    <lineage>
        <taxon>Eukaryota</taxon>
        <taxon>Metazoa</taxon>
        <taxon>Ecdysozoa</taxon>
        <taxon>Arthropoda</taxon>
        <taxon>Crustacea</taxon>
        <taxon>Multicrustacea</taxon>
        <taxon>Malacostraca</taxon>
        <taxon>Eumalacostraca</taxon>
        <taxon>Eucarida</taxon>
        <taxon>Decapoda</taxon>
        <taxon>Pleocyemata</taxon>
        <taxon>Astacidea</taxon>
        <taxon>Parastacoidea</taxon>
        <taxon>Parastacidae</taxon>
        <taxon>Cherax</taxon>
    </lineage>
</organism>
<protein>
    <submittedName>
        <fullName evidence="3">Uncharacterized protein</fullName>
    </submittedName>
</protein>
<keyword evidence="2" id="KW-0472">Membrane</keyword>
<evidence type="ECO:0000313" key="3">
    <source>
        <dbReference type="EMBL" id="KAK8732521.1"/>
    </source>
</evidence>
<gene>
    <name evidence="3" type="ORF">OTU49_006798</name>
</gene>
<keyword evidence="4" id="KW-1185">Reference proteome</keyword>
<proteinExistence type="predicted"/>
<feature type="transmembrane region" description="Helical" evidence="2">
    <location>
        <begin position="66"/>
        <end position="89"/>
    </location>
</feature>
<reference evidence="3 4" key="1">
    <citation type="journal article" date="2024" name="BMC Genomics">
        <title>Genome assembly of redclaw crayfish (Cherax quadricarinatus) provides insights into its immune adaptation and hypoxia tolerance.</title>
        <authorList>
            <person name="Liu Z."/>
            <person name="Zheng J."/>
            <person name="Li H."/>
            <person name="Fang K."/>
            <person name="Wang S."/>
            <person name="He J."/>
            <person name="Zhou D."/>
            <person name="Weng S."/>
            <person name="Chi M."/>
            <person name="Gu Z."/>
            <person name="He J."/>
            <person name="Li F."/>
            <person name="Wang M."/>
        </authorList>
    </citation>
    <scope>NUCLEOTIDE SEQUENCE [LARGE SCALE GENOMIC DNA]</scope>
    <source>
        <strain evidence="3">ZL_2023a</strain>
    </source>
</reference>